<gene>
    <name evidence="3" type="ORF">BDD14_4212</name>
</gene>
<protein>
    <submittedName>
        <fullName evidence="3">Peptidoglycan/LPS O-acetylase OafA/YrhL</fullName>
    </submittedName>
</protein>
<accession>A0A4Q7YZB1</accession>
<feature type="transmembrane region" description="Helical" evidence="1">
    <location>
        <begin position="57"/>
        <end position="76"/>
    </location>
</feature>
<dbReference type="Pfam" id="PF01757">
    <property type="entry name" value="Acyl_transf_3"/>
    <property type="match status" value="1"/>
</dbReference>
<feature type="transmembrane region" description="Helical" evidence="1">
    <location>
        <begin position="250"/>
        <end position="267"/>
    </location>
</feature>
<dbReference type="GO" id="GO:0016747">
    <property type="term" value="F:acyltransferase activity, transferring groups other than amino-acyl groups"/>
    <property type="evidence" value="ECO:0007669"/>
    <property type="project" value="InterPro"/>
</dbReference>
<feature type="transmembrane region" description="Helical" evidence="1">
    <location>
        <begin position="185"/>
        <end position="207"/>
    </location>
</feature>
<feature type="domain" description="Acyltransferase 3" evidence="2">
    <location>
        <begin position="18"/>
        <end position="362"/>
    </location>
</feature>
<evidence type="ECO:0000256" key="1">
    <source>
        <dbReference type="SAM" id="Phobius"/>
    </source>
</evidence>
<dbReference type="InterPro" id="IPR050879">
    <property type="entry name" value="Acyltransferase_3"/>
</dbReference>
<dbReference type="GO" id="GO:0016020">
    <property type="term" value="C:membrane"/>
    <property type="evidence" value="ECO:0007669"/>
    <property type="project" value="TreeGrafter"/>
</dbReference>
<keyword evidence="1" id="KW-1133">Transmembrane helix</keyword>
<feature type="transmembrane region" description="Helical" evidence="1">
    <location>
        <begin position="315"/>
        <end position="337"/>
    </location>
</feature>
<name>A0A4Q7YZB1_9BACT</name>
<comment type="caution">
    <text evidence="3">The sequence shown here is derived from an EMBL/GenBank/DDBJ whole genome shotgun (WGS) entry which is preliminary data.</text>
</comment>
<feature type="transmembrane region" description="Helical" evidence="1">
    <location>
        <begin position="21"/>
        <end position="37"/>
    </location>
</feature>
<proteinExistence type="predicted"/>
<dbReference type="Proteomes" id="UP000292958">
    <property type="component" value="Unassembled WGS sequence"/>
</dbReference>
<dbReference type="PANTHER" id="PTHR23028:SF53">
    <property type="entry name" value="ACYL_TRANSF_3 DOMAIN-CONTAINING PROTEIN"/>
    <property type="match status" value="1"/>
</dbReference>
<keyword evidence="1" id="KW-0472">Membrane</keyword>
<organism evidence="3 4">
    <name type="scientific">Edaphobacter modestus</name>
    <dbReference type="NCBI Taxonomy" id="388466"/>
    <lineage>
        <taxon>Bacteria</taxon>
        <taxon>Pseudomonadati</taxon>
        <taxon>Acidobacteriota</taxon>
        <taxon>Terriglobia</taxon>
        <taxon>Terriglobales</taxon>
        <taxon>Acidobacteriaceae</taxon>
        <taxon>Edaphobacter</taxon>
    </lineage>
</organism>
<dbReference type="AlphaFoldDB" id="A0A4Q7YZB1"/>
<dbReference type="GO" id="GO:0009103">
    <property type="term" value="P:lipopolysaccharide biosynthetic process"/>
    <property type="evidence" value="ECO:0007669"/>
    <property type="project" value="TreeGrafter"/>
</dbReference>
<feature type="transmembrane region" description="Helical" evidence="1">
    <location>
        <begin position="273"/>
        <end position="294"/>
    </location>
</feature>
<sequence>MTSPARHFAPIDYKSRFPALDGIRALAIVMVFALHYGGGTHGGTVLNLINQLRLRGWMGVDLFFTLSGFLITGILFDTRADSHYFTRFFARRSVRIFPIFYLVFSIFLVLTPILHYQWQAGHSLFLIYLGNFSLAANPALETIHSTTHPAASAHLIHFWSLCVEEQFYLIWPLVVWLVKDRIRLIRIAALLSALAFVLRLVVVQTVPPVHLEPWMVHQLPFRMDSLLFGAILALLLRGQNADEWQRRCKWAFLFSVAIFVALSIALPSLNAPWLNTAGFSLLALASSGLIGATLRPASPAFRFFNLRPLKVLGKYSYGFYVYHLLWAGGWFAFVAFLTPRLHSSVLANALSTILNFAVTFVVAKISYDFFEVRFLRFKRNFEYDSELREHRANFTEELKV</sequence>
<dbReference type="InterPro" id="IPR002656">
    <property type="entry name" value="Acyl_transf_3_dom"/>
</dbReference>
<reference evidence="3 4" key="1">
    <citation type="submission" date="2019-02" db="EMBL/GenBank/DDBJ databases">
        <title>Genomic Encyclopedia of Archaeal and Bacterial Type Strains, Phase II (KMG-II): from individual species to whole genera.</title>
        <authorList>
            <person name="Goeker M."/>
        </authorList>
    </citation>
    <scope>NUCLEOTIDE SEQUENCE [LARGE SCALE GENOMIC DNA]</scope>
    <source>
        <strain evidence="3 4">DSM 18101</strain>
    </source>
</reference>
<evidence type="ECO:0000313" key="4">
    <source>
        <dbReference type="Proteomes" id="UP000292958"/>
    </source>
</evidence>
<feature type="transmembrane region" description="Helical" evidence="1">
    <location>
        <begin position="219"/>
        <end position="238"/>
    </location>
</feature>
<evidence type="ECO:0000259" key="2">
    <source>
        <dbReference type="Pfam" id="PF01757"/>
    </source>
</evidence>
<keyword evidence="4" id="KW-1185">Reference proteome</keyword>
<dbReference type="PANTHER" id="PTHR23028">
    <property type="entry name" value="ACETYLTRANSFERASE"/>
    <property type="match status" value="1"/>
</dbReference>
<evidence type="ECO:0000313" key="3">
    <source>
        <dbReference type="EMBL" id="RZU42621.1"/>
    </source>
</evidence>
<feature type="transmembrane region" description="Helical" evidence="1">
    <location>
        <begin position="349"/>
        <end position="370"/>
    </location>
</feature>
<feature type="transmembrane region" description="Helical" evidence="1">
    <location>
        <begin position="156"/>
        <end position="178"/>
    </location>
</feature>
<keyword evidence="1" id="KW-0812">Transmembrane</keyword>
<feature type="transmembrane region" description="Helical" evidence="1">
    <location>
        <begin position="96"/>
        <end position="118"/>
    </location>
</feature>
<dbReference type="OrthoDB" id="9796461at2"/>
<dbReference type="EMBL" id="SHKW01000001">
    <property type="protein sequence ID" value="RZU42621.1"/>
    <property type="molecule type" value="Genomic_DNA"/>
</dbReference>